<dbReference type="GeneID" id="14926188"/>
<proteinExistence type="predicted"/>
<dbReference type="EMBL" id="KB007805">
    <property type="protein sequence ID" value="ELR25145.1"/>
    <property type="molecule type" value="Genomic_DNA"/>
</dbReference>
<evidence type="ECO:0000313" key="7">
    <source>
        <dbReference type="EMBL" id="ELR25145.1"/>
    </source>
</evidence>
<dbReference type="InterPro" id="IPR026126">
    <property type="entry name" value="BABAM1"/>
</dbReference>
<evidence type="ECO:0000256" key="1">
    <source>
        <dbReference type="ARBA" id="ARBA00004123"/>
    </source>
</evidence>
<keyword evidence="4" id="KW-0234">DNA repair</keyword>
<reference evidence="7 8" key="1">
    <citation type="journal article" date="2013" name="Genome Biol.">
        <title>Genome of Acanthamoeba castellanii highlights extensive lateral gene transfer and early evolution of tyrosine kinase signaling.</title>
        <authorList>
            <person name="Clarke M."/>
            <person name="Lohan A.J."/>
            <person name="Liu B."/>
            <person name="Lagkouvardos I."/>
            <person name="Roy S."/>
            <person name="Zafar N."/>
            <person name="Bertelli C."/>
            <person name="Schilde C."/>
            <person name="Kianianmomeni A."/>
            <person name="Burglin T.R."/>
            <person name="Frech C."/>
            <person name="Turcotte B."/>
            <person name="Kopec K.O."/>
            <person name="Synnott J.M."/>
            <person name="Choo C."/>
            <person name="Paponov I."/>
            <person name="Finkler A."/>
            <person name="Soon Heng Tan C."/>
            <person name="Hutchins A.P."/>
            <person name="Weinmeier T."/>
            <person name="Rattei T."/>
            <person name="Chu J.S."/>
            <person name="Gimenez G."/>
            <person name="Irimia M."/>
            <person name="Rigden D.J."/>
            <person name="Fitzpatrick D.A."/>
            <person name="Lorenzo-Morales J."/>
            <person name="Bateman A."/>
            <person name="Chiu C.H."/>
            <person name="Tang P."/>
            <person name="Hegemann P."/>
            <person name="Fromm H."/>
            <person name="Raoult D."/>
            <person name="Greub G."/>
            <person name="Miranda-Saavedra D."/>
            <person name="Chen N."/>
            <person name="Nash P."/>
            <person name="Ginger M.L."/>
            <person name="Horn M."/>
            <person name="Schaap P."/>
            <person name="Caler L."/>
            <person name="Loftus B."/>
        </authorList>
    </citation>
    <scope>NUCLEOTIDE SEQUENCE [LARGE SCALE GENOMIC DNA]</scope>
    <source>
        <strain evidence="7 8">Neff</strain>
    </source>
</reference>
<dbReference type="GO" id="GO:0006281">
    <property type="term" value="P:DNA repair"/>
    <property type="evidence" value="ECO:0007669"/>
    <property type="project" value="UniProtKB-KW"/>
</dbReference>
<evidence type="ECO:0000256" key="3">
    <source>
        <dbReference type="ARBA" id="ARBA00022763"/>
    </source>
</evidence>
<dbReference type="OMA" id="RPQHQWP"/>
<sequence length="276" mass="31462">MEHVGQGGNGSPSTTTASAPGVGTAPMGDHLHFLRPFIPERLVFCIDLCNEMNGIEFSKSRKNTFTRLDLVKHMLKMHAATLRFVHLKHKMNPRHEFAIVCLTDAAIWFQDFTSDVELLAKKVSTLQTQGDFPRFNIAKKVALPQVTMEDLKRGGADYLYRVLFIYSRTTVVPEWIDGREKRTSHNGTHAFLDVFEMADRLLATPVFFFDGLYLHKKPSKENNPQGSLEENSYFSETHQSLRRIYTNFTLLLANPLQRPEQDKFKTTLASSKPVKD</sequence>
<keyword evidence="3" id="KW-0227">DNA damage</keyword>
<organism evidence="7 8">
    <name type="scientific">Acanthamoeba castellanii (strain ATCC 30010 / Neff)</name>
    <dbReference type="NCBI Taxonomy" id="1257118"/>
    <lineage>
        <taxon>Eukaryota</taxon>
        <taxon>Amoebozoa</taxon>
        <taxon>Discosea</taxon>
        <taxon>Longamoebia</taxon>
        <taxon>Centramoebida</taxon>
        <taxon>Acanthamoebidae</taxon>
        <taxon>Acanthamoeba</taxon>
    </lineage>
</organism>
<dbReference type="KEGG" id="acan:ACA1_288660"/>
<evidence type="ECO:0000256" key="6">
    <source>
        <dbReference type="SAM" id="MobiDB-lite"/>
    </source>
</evidence>
<dbReference type="STRING" id="1257118.L8HIY1"/>
<feature type="region of interest" description="Disordered" evidence="6">
    <location>
        <begin position="1"/>
        <end position="22"/>
    </location>
</feature>
<dbReference type="VEuPathDB" id="AmoebaDB:ACA1_288660"/>
<dbReference type="GO" id="GO:0070552">
    <property type="term" value="C:BRISC complex"/>
    <property type="evidence" value="ECO:0007669"/>
    <property type="project" value="InterPro"/>
</dbReference>
<feature type="compositionally biased region" description="Gly residues" evidence="6">
    <location>
        <begin position="1"/>
        <end position="10"/>
    </location>
</feature>
<dbReference type="AlphaFoldDB" id="L8HIY1"/>
<gene>
    <name evidence="7" type="ORF">ACA1_288660</name>
</gene>
<dbReference type="Proteomes" id="UP000011083">
    <property type="component" value="Unassembled WGS sequence"/>
</dbReference>
<dbReference type="OrthoDB" id="20054at2759"/>
<protein>
    <recommendedName>
        <fullName evidence="9">BRISC and BRCA1-A complex member 1</fullName>
    </recommendedName>
</protein>
<keyword evidence="2" id="KW-0963">Cytoplasm</keyword>
<comment type="subcellular location">
    <subcellularLocation>
        <location evidence="1">Nucleus</location>
    </subcellularLocation>
</comment>
<evidence type="ECO:0000256" key="4">
    <source>
        <dbReference type="ARBA" id="ARBA00023204"/>
    </source>
</evidence>
<keyword evidence="8" id="KW-1185">Reference proteome</keyword>
<name>L8HIY1_ACACF</name>
<dbReference type="RefSeq" id="XP_004367900.1">
    <property type="nucleotide sequence ID" value="XM_004367843.1"/>
</dbReference>
<evidence type="ECO:0000256" key="2">
    <source>
        <dbReference type="ARBA" id="ARBA00022490"/>
    </source>
</evidence>
<dbReference type="CDD" id="cd21502">
    <property type="entry name" value="vWA_BABAM1"/>
    <property type="match status" value="1"/>
</dbReference>
<dbReference type="PANTHER" id="PTHR15660">
    <property type="entry name" value="BRISC AND BRCA1-A COMPLEX MEMBER 1"/>
    <property type="match status" value="1"/>
</dbReference>
<evidence type="ECO:0008006" key="9">
    <source>
        <dbReference type="Google" id="ProtNLM"/>
    </source>
</evidence>
<dbReference type="GO" id="GO:0045739">
    <property type="term" value="P:positive regulation of DNA repair"/>
    <property type="evidence" value="ECO:0007669"/>
    <property type="project" value="InterPro"/>
</dbReference>
<accession>L8HIY1</accession>
<dbReference type="PANTHER" id="PTHR15660:SF1">
    <property type="entry name" value="BRISC AND BRCA1-A COMPLEX MEMBER 1"/>
    <property type="match status" value="1"/>
</dbReference>
<keyword evidence="5" id="KW-0539">Nucleus</keyword>
<evidence type="ECO:0000313" key="8">
    <source>
        <dbReference type="Proteomes" id="UP000011083"/>
    </source>
</evidence>
<evidence type="ECO:0000256" key="5">
    <source>
        <dbReference type="ARBA" id="ARBA00023242"/>
    </source>
</evidence>